<feature type="domain" description="Response regulatory" evidence="4">
    <location>
        <begin position="2"/>
        <end position="117"/>
    </location>
</feature>
<keyword evidence="2" id="KW-0238">DNA-binding</keyword>
<dbReference type="PROSITE" id="PS50043">
    <property type="entry name" value="HTH_LUXR_2"/>
    <property type="match status" value="1"/>
</dbReference>
<dbReference type="Pfam" id="PF00196">
    <property type="entry name" value="GerE"/>
    <property type="match status" value="1"/>
</dbReference>
<dbReference type="Pfam" id="PF00072">
    <property type="entry name" value="Response_reg"/>
    <property type="match status" value="1"/>
</dbReference>
<dbReference type="InterPro" id="IPR036388">
    <property type="entry name" value="WH-like_DNA-bd_sf"/>
</dbReference>
<evidence type="ECO:0000313" key="5">
    <source>
        <dbReference type="EMBL" id="CAB4643398.1"/>
    </source>
</evidence>
<dbReference type="SUPFAM" id="SSF46894">
    <property type="entry name" value="C-terminal effector domain of the bipartite response regulators"/>
    <property type="match status" value="1"/>
</dbReference>
<dbReference type="SUPFAM" id="SSF52172">
    <property type="entry name" value="CheY-like"/>
    <property type="match status" value="1"/>
</dbReference>
<reference evidence="5" key="1">
    <citation type="submission" date="2020-05" db="EMBL/GenBank/DDBJ databases">
        <authorList>
            <person name="Chiriac C."/>
            <person name="Salcher M."/>
            <person name="Ghai R."/>
            <person name="Kavagutti S V."/>
        </authorList>
    </citation>
    <scope>NUCLEOTIDE SEQUENCE</scope>
</reference>
<evidence type="ECO:0000259" key="3">
    <source>
        <dbReference type="PROSITE" id="PS50043"/>
    </source>
</evidence>
<dbReference type="CDD" id="cd06170">
    <property type="entry name" value="LuxR_C_like"/>
    <property type="match status" value="1"/>
</dbReference>
<dbReference type="PANTHER" id="PTHR43214:SF43">
    <property type="entry name" value="TWO-COMPONENT RESPONSE REGULATOR"/>
    <property type="match status" value="1"/>
</dbReference>
<dbReference type="SMART" id="SM00448">
    <property type="entry name" value="REC"/>
    <property type="match status" value="1"/>
</dbReference>
<dbReference type="GO" id="GO:0003677">
    <property type="term" value="F:DNA binding"/>
    <property type="evidence" value="ECO:0007669"/>
    <property type="project" value="UniProtKB-KW"/>
</dbReference>
<dbReference type="InterPro" id="IPR001789">
    <property type="entry name" value="Sig_transdc_resp-reg_receiver"/>
</dbReference>
<proteinExistence type="predicted"/>
<evidence type="ECO:0000256" key="2">
    <source>
        <dbReference type="ARBA" id="ARBA00023125"/>
    </source>
</evidence>
<accession>A0A6J6K3E0</accession>
<dbReference type="PROSITE" id="PS00622">
    <property type="entry name" value="HTH_LUXR_1"/>
    <property type="match status" value="1"/>
</dbReference>
<dbReference type="InterPro" id="IPR016032">
    <property type="entry name" value="Sig_transdc_resp-reg_C-effctor"/>
</dbReference>
<dbReference type="PANTHER" id="PTHR43214">
    <property type="entry name" value="TWO-COMPONENT RESPONSE REGULATOR"/>
    <property type="match status" value="1"/>
</dbReference>
<evidence type="ECO:0000256" key="1">
    <source>
        <dbReference type="ARBA" id="ARBA00022553"/>
    </source>
</evidence>
<dbReference type="InterPro" id="IPR000792">
    <property type="entry name" value="Tscrpt_reg_LuxR_C"/>
</dbReference>
<dbReference type="InterPro" id="IPR039420">
    <property type="entry name" value="WalR-like"/>
</dbReference>
<evidence type="ECO:0000259" key="4">
    <source>
        <dbReference type="PROSITE" id="PS50110"/>
    </source>
</evidence>
<feature type="domain" description="HTH luxR-type" evidence="3">
    <location>
        <begin position="133"/>
        <end position="198"/>
    </location>
</feature>
<dbReference type="EMBL" id="CAEZWG010000003">
    <property type="protein sequence ID" value="CAB4643398.1"/>
    <property type="molecule type" value="Genomic_DNA"/>
</dbReference>
<gene>
    <name evidence="5" type="ORF">UFOPK2234_00054</name>
</gene>
<dbReference type="InterPro" id="IPR011006">
    <property type="entry name" value="CheY-like_superfamily"/>
</dbReference>
<dbReference type="CDD" id="cd17535">
    <property type="entry name" value="REC_NarL-like"/>
    <property type="match status" value="1"/>
</dbReference>
<dbReference type="AlphaFoldDB" id="A0A6J6K3E0"/>
<dbReference type="Gene3D" id="3.40.50.2300">
    <property type="match status" value="1"/>
</dbReference>
<name>A0A6J6K3E0_9ZZZZ</name>
<dbReference type="PROSITE" id="PS50110">
    <property type="entry name" value="RESPONSE_REGULATORY"/>
    <property type="match status" value="1"/>
</dbReference>
<dbReference type="PRINTS" id="PR00038">
    <property type="entry name" value="HTHLUXR"/>
</dbReference>
<sequence length="202" mass="21354">MKILIVDDHELIRAGLSDALTKNGFEIIGEASSVAQGLAMLNQYKPEITLVDVNLGAASGIDLIEQAIALKSESKFIVVTMHDDAATLDLAKKAGAAAFVTKSAPVESLIEVIEKICAGVNRFLKAGEIKPSISKKDFQLTTRELEVLALLPTGATASAIGSILFLSEATVKTHLANIYRKLGAANRAQAVSIGIENLLITN</sequence>
<protein>
    <submittedName>
        <fullName evidence="5">Unannotated protein</fullName>
    </submittedName>
</protein>
<keyword evidence="1" id="KW-0597">Phosphoprotein</keyword>
<dbReference type="GO" id="GO:0006355">
    <property type="term" value="P:regulation of DNA-templated transcription"/>
    <property type="evidence" value="ECO:0007669"/>
    <property type="project" value="InterPro"/>
</dbReference>
<organism evidence="5">
    <name type="scientific">freshwater metagenome</name>
    <dbReference type="NCBI Taxonomy" id="449393"/>
    <lineage>
        <taxon>unclassified sequences</taxon>
        <taxon>metagenomes</taxon>
        <taxon>ecological metagenomes</taxon>
    </lineage>
</organism>
<dbReference type="InterPro" id="IPR058245">
    <property type="entry name" value="NreC/VraR/RcsB-like_REC"/>
</dbReference>
<dbReference type="SMART" id="SM00421">
    <property type="entry name" value="HTH_LUXR"/>
    <property type="match status" value="1"/>
</dbReference>
<dbReference type="GO" id="GO:0000160">
    <property type="term" value="P:phosphorelay signal transduction system"/>
    <property type="evidence" value="ECO:0007669"/>
    <property type="project" value="InterPro"/>
</dbReference>
<dbReference type="Gene3D" id="1.10.10.10">
    <property type="entry name" value="Winged helix-like DNA-binding domain superfamily/Winged helix DNA-binding domain"/>
    <property type="match status" value="1"/>
</dbReference>